<dbReference type="InterPro" id="IPR029063">
    <property type="entry name" value="SAM-dependent_MTases_sf"/>
</dbReference>
<dbReference type="GO" id="GO:0032259">
    <property type="term" value="P:methylation"/>
    <property type="evidence" value="ECO:0007669"/>
    <property type="project" value="UniProtKB-KW"/>
</dbReference>
<name>A0ABW3IE12_9FLAO</name>
<comment type="caution">
    <text evidence="2">The sequence shown here is derived from an EMBL/GenBank/DDBJ whole genome shotgun (WGS) entry which is preliminary data.</text>
</comment>
<keyword evidence="2" id="KW-0489">Methyltransferase</keyword>
<dbReference type="SUPFAM" id="SSF53335">
    <property type="entry name" value="S-adenosyl-L-methionine-dependent methyltransferases"/>
    <property type="match status" value="1"/>
</dbReference>
<dbReference type="Gene3D" id="3.40.50.150">
    <property type="entry name" value="Vaccinia Virus protein VP39"/>
    <property type="match status" value="1"/>
</dbReference>
<feature type="domain" description="Methyltransferase" evidence="1">
    <location>
        <begin position="45"/>
        <end position="140"/>
    </location>
</feature>
<dbReference type="CDD" id="cd02440">
    <property type="entry name" value="AdoMet_MTases"/>
    <property type="match status" value="1"/>
</dbReference>
<keyword evidence="3" id="KW-1185">Reference proteome</keyword>
<accession>A0ABW3IE12</accession>
<dbReference type="Proteomes" id="UP001597100">
    <property type="component" value="Unassembled WGS sequence"/>
</dbReference>
<evidence type="ECO:0000313" key="3">
    <source>
        <dbReference type="Proteomes" id="UP001597100"/>
    </source>
</evidence>
<dbReference type="GO" id="GO:0008168">
    <property type="term" value="F:methyltransferase activity"/>
    <property type="evidence" value="ECO:0007669"/>
    <property type="project" value="UniProtKB-KW"/>
</dbReference>
<organism evidence="2 3">
    <name type="scientific">Salinimicrobium gaetbulicola</name>
    <dbReference type="NCBI Taxonomy" id="999702"/>
    <lineage>
        <taxon>Bacteria</taxon>
        <taxon>Pseudomonadati</taxon>
        <taxon>Bacteroidota</taxon>
        <taxon>Flavobacteriia</taxon>
        <taxon>Flavobacteriales</taxon>
        <taxon>Flavobacteriaceae</taxon>
        <taxon>Salinimicrobium</taxon>
    </lineage>
</organism>
<dbReference type="PANTHER" id="PTHR12843">
    <property type="entry name" value="PROTEIN-LYSINE N-METHYLTRANSFERASE METTL10"/>
    <property type="match status" value="1"/>
</dbReference>
<evidence type="ECO:0000313" key="2">
    <source>
        <dbReference type="EMBL" id="MFD0976005.1"/>
    </source>
</evidence>
<keyword evidence="2" id="KW-0808">Transferase</keyword>
<gene>
    <name evidence="2" type="ORF">ACFQ1G_04295</name>
</gene>
<reference evidence="3" key="1">
    <citation type="journal article" date="2019" name="Int. J. Syst. Evol. Microbiol.">
        <title>The Global Catalogue of Microorganisms (GCM) 10K type strain sequencing project: providing services to taxonomists for standard genome sequencing and annotation.</title>
        <authorList>
            <consortium name="The Broad Institute Genomics Platform"/>
            <consortium name="The Broad Institute Genome Sequencing Center for Infectious Disease"/>
            <person name="Wu L."/>
            <person name="Ma J."/>
        </authorList>
    </citation>
    <scope>NUCLEOTIDE SEQUENCE [LARGE SCALE GENOMIC DNA]</scope>
    <source>
        <strain evidence="3">CCUG 60898</strain>
    </source>
</reference>
<dbReference type="InterPro" id="IPR041698">
    <property type="entry name" value="Methyltransf_25"/>
</dbReference>
<proteinExistence type="predicted"/>
<dbReference type="Pfam" id="PF13649">
    <property type="entry name" value="Methyltransf_25"/>
    <property type="match status" value="1"/>
</dbReference>
<protein>
    <submittedName>
        <fullName evidence="2">Class I SAM-dependent methyltransferase</fullName>
    </submittedName>
</protein>
<dbReference type="RefSeq" id="WP_380737038.1">
    <property type="nucleotide sequence ID" value="NZ_JBHTJP010000032.1"/>
</dbReference>
<dbReference type="PANTHER" id="PTHR12843:SF5">
    <property type="entry name" value="EEF1A LYSINE METHYLTRANSFERASE 2"/>
    <property type="match status" value="1"/>
</dbReference>
<sequence>MENRKDHWNKVYETKKPTEVSWYEPMPEVSLSYITDCKLEKDAAIIDIGGGDSFLAEFLISQGFTDVTVVDISEKALERAKERLGEKADEVNWIVADVSKFQPERQYELWHDRAVFHFLTEEQQVKSYLATVDKAVKPGGFVVMGTFSEKGPTKCSGLEIKQYSISEMQDLFSKGYCTLSCKNIDHQTPSGGTQNFTFCSFRKDPK</sequence>
<dbReference type="EMBL" id="JBHTJP010000032">
    <property type="protein sequence ID" value="MFD0976005.1"/>
    <property type="molecule type" value="Genomic_DNA"/>
</dbReference>
<evidence type="ECO:0000259" key="1">
    <source>
        <dbReference type="Pfam" id="PF13649"/>
    </source>
</evidence>